<evidence type="ECO:0000256" key="2">
    <source>
        <dbReference type="ARBA" id="ARBA00022597"/>
    </source>
</evidence>
<dbReference type="InterPro" id="IPR050107">
    <property type="entry name" value="ABC_carbohydrate_import_ATPase"/>
</dbReference>
<comment type="caution">
    <text evidence="7">The sequence shown here is derived from an EMBL/GenBank/DDBJ whole genome shotgun (WGS) entry which is preliminary data.</text>
</comment>
<dbReference type="InterPro" id="IPR003439">
    <property type="entry name" value="ABC_transporter-like_ATP-bd"/>
</dbReference>
<dbReference type="PROSITE" id="PS00211">
    <property type="entry name" value="ABC_TRANSPORTER_1"/>
    <property type="match status" value="2"/>
</dbReference>
<keyword evidence="2" id="KW-0813">Transport</keyword>
<dbReference type="SMART" id="SM00382">
    <property type="entry name" value="AAA"/>
    <property type="match status" value="2"/>
</dbReference>
<feature type="domain" description="ABC transporter" evidence="6">
    <location>
        <begin position="275"/>
        <end position="520"/>
    </location>
</feature>
<organism evidence="7 8">
    <name type="scientific">Ideonella oryzae</name>
    <dbReference type="NCBI Taxonomy" id="2937441"/>
    <lineage>
        <taxon>Bacteria</taxon>
        <taxon>Pseudomonadati</taxon>
        <taxon>Pseudomonadota</taxon>
        <taxon>Betaproteobacteria</taxon>
        <taxon>Burkholderiales</taxon>
        <taxon>Sphaerotilaceae</taxon>
        <taxon>Ideonella</taxon>
    </lineage>
</organism>
<evidence type="ECO:0000256" key="5">
    <source>
        <dbReference type="ARBA" id="ARBA00022840"/>
    </source>
</evidence>
<dbReference type="PROSITE" id="PS50893">
    <property type="entry name" value="ABC_TRANSPORTER_2"/>
    <property type="match status" value="2"/>
</dbReference>
<accession>A0ABT1BIZ0</accession>
<dbReference type="CDD" id="cd03215">
    <property type="entry name" value="ABC_Carb_Monos_II"/>
    <property type="match status" value="1"/>
</dbReference>
<keyword evidence="5 7" id="KW-0067">ATP-binding</keyword>
<dbReference type="CDD" id="cd03216">
    <property type="entry name" value="ABC_Carb_Monos_I"/>
    <property type="match status" value="1"/>
</dbReference>
<keyword evidence="4" id="KW-0547">Nucleotide-binding</keyword>
<evidence type="ECO:0000313" key="8">
    <source>
        <dbReference type="Proteomes" id="UP001204851"/>
    </source>
</evidence>
<keyword evidence="8" id="KW-1185">Reference proteome</keyword>
<dbReference type="RefSeq" id="WP_252768010.1">
    <property type="nucleotide sequence ID" value="NZ_JAMXMC010000001.1"/>
</dbReference>
<dbReference type="PANTHER" id="PTHR43790">
    <property type="entry name" value="CARBOHYDRATE TRANSPORT ATP-BINDING PROTEIN MG119-RELATED"/>
    <property type="match status" value="1"/>
</dbReference>
<dbReference type="Pfam" id="PF00005">
    <property type="entry name" value="ABC_tran"/>
    <property type="match status" value="2"/>
</dbReference>
<dbReference type="SUPFAM" id="SSF52540">
    <property type="entry name" value="P-loop containing nucleoside triphosphate hydrolases"/>
    <property type="match status" value="2"/>
</dbReference>
<keyword evidence="1" id="KW-0472">Membrane</keyword>
<dbReference type="InterPro" id="IPR017871">
    <property type="entry name" value="ABC_transporter-like_CS"/>
</dbReference>
<dbReference type="InterPro" id="IPR003593">
    <property type="entry name" value="AAA+_ATPase"/>
</dbReference>
<evidence type="ECO:0000256" key="1">
    <source>
        <dbReference type="ARBA" id="ARBA00022475"/>
    </source>
</evidence>
<evidence type="ECO:0000256" key="4">
    <source>
        <dbReference type="ARBA" id="ARBA00022741"/>
    </source>
</evidence>
<dbReference type="EMBL" id="JAMXMC010000001">
    <property type="protein sequence ID" value="MCO5975581.1"/>
    <property type="molecule type" value="Genomic_DNA"/>
</dbReference>
<dbReference type="InterPro" id="IPR027417">
    <property type="entry name" value="P-loop_NTPase"/>
</dbReference>
<dbReference type="GO" id="GO:0005524">
    <property type="term" value="F:ATP binding"/>
    <property type="evidence" value="ECO:0007669"/>
    <property type="project" value="UniProtKB-KW"/>
</dbReference>
<evidence type="ECO:0000259" key="6">
    <source>
        <dbReference type="PROSITE" id="PS50893"/>
    </source>
</evidence>
<name>A0ABT1BIZ0_9BURK</name>
<dbReference type="PANTHER" id="PTHR43790:SF4">
    <property type="entry name" value="GUANOSINE IMPORT ATP-BINDING PROTEIN NUPO"/>
    <property type="match status" value="1"/>
</dbReference>
<proteinExistence type="predicted"/>
<evidence type="ECO:0000313" key="7">
    <source>
        <dbReference type="EMBL" id="MCO5975581.1"/>
    </source>
</evidence>
<feature type="domain" description="ABC transporter" evidence="6">
    <location>
        <begin position="17"/>
        <end position="249"/>
    </location>
</feature>
<keyword evidence="2" id="KW-0762">Sugar transport</keyword>
<keyword evidence="1" id="KW-1003">Cell membrane</keyword>
<dbReference type="Proteomes" id="UP001204851">
    <property type="component" value="Unassembled WGS sequence"/>
</dbReference>
<sequence>MSASSAAAPPLAHPPLLSLQGMGKRFGALQALDDVSLTLAAGEIHCLLGENGAGKSTLCNLIFGVYRPDQGDMALDGQPYRPQGPAQALALGVAMVHQHFSLVPDLSVVDNLLLGQARGILDRQGCAQRISELSARYGLALDPWARIEDLSVGERQRVEIVKCLMREPRLLVLDEPTAVLLPAEIASLLDVCERVAAAGCGVLLVTHKLAEIQRVAQRATVLRGGRLAARSEQPAAELDQLVRAMIARDLDSAAGPAQPERQPRVAVATRRPPVLTVDGLGVKDAEGVVRLDNFTLLVEPGEIVAVAGVEGNGQSELAAVLSGMRPATSGRFFLADQEMTHAGPRALTGAGVGVVPEDRHAEACVPALSVAENLFIDRLPEFRRFGLLDRRALARAAELLMQRFDVRAAGAQVAFGGLSGGNQQKAVMAREMTRPGLRFLLAANPTRGLDVGAVQAVYGHIRAAAHGPQRVGVLLISSELDELLAVADRVLVLYRGRVMGTARIPVADEEGLAALRQRVGQWMAGRITEGAHA</sequence>
<protein>
    <submittedName>
        <fullName evidence="7">ABC transporter ATP-binding protein</fullName>
    </submittedName>
</protein>
<reference evidence="7 8" key="1">
    <citation type="submission" date="2022-06" db="EMBL/GenBank/DDBJ databases">
        <title>Ideonella sp. NS12-5 Genome sequencing and assembly.</title>
        <authorList>
            <person name="Jung Y."/>
        </authorList>
    </citation>
    <scope>NUCLEOTIDE SEQUENCE [LARGE SCALE GENOMIC DNA]</scope>
    <source>
        <strain evidence="7 8">NS12-5</strain>
    </source>
</reference>
<gene>
    <name evidence="7" type="ORF">M0L44_02445</name>
</gene>
<evidence type="ECO:0000256" key="3">
    <source>
        <dbReference type="ARBA" id="ARBA00022737"/>
    </source>
</evidence>
<keyword evidence="3" id="KW-0677">Repeat</keyword>
<dbReference type="Gene3D" id="3.40.50.300">
    <property type="entry name" value="P-loop containing nucleotide triphosphate hydrolases"/>
    <property type="match status" value="2"/>
</dbReference>